<organism evidence="2 3">
    <name type="scientific">Paraphotobacterium marinum</name>
    <dbReference type="NCBI Taxonomy" id="1755811"/>
    <lineage>
        <taxon>Bacteria</taxon>
        <taxon>Pseudomonadati</taxon>
        <taxon>Pseudomonadota</taxon>
        <taxon>Gammaproteobacteria</taxon>
        <taxon>Vibrionales</taxon>
        <taxon>Vibrionaceae</taxon>
        <taxon>Paraphotobacterium</taxon>
    </lineage>
</organism>
<keyword evidence="3" id="KW-1185">Reference proteome</keyword>
<dbReference type="Gene3D" id="3.40.50.2300">
    <property type="match status" value="2"/>
</dbReference>
<evidence type="ECO:0000313" key="2">
    <source>
        <dbReference type="EMBL" id="ASK77932.1"/>
    </source>
</evidence>
<dbReference type="Gene3D" id="1.25.40.650">
    <property type="match status" value="1"/>
</dbReference>
<name>A0A220VCM9_9GAMM</name>
<dbReference type="GO" id="GO:0009252">
    <property type="term" value="P:peptidoglycan biosynthetic process"/>
    <property type="evidence" value="ECO:0007669"/>
    <property type="project" value="TreeGrafter"/>
</dbReference>
<dbReference type="GO" id="GO:0031241">
    <property type="term" value="C:periplasmic side of cell outer membrane"/>
    <property type="evidence" value="ECO:0007669"/>
    <property type="project" value="TreeGrafter"/>
</dbReference>
<evidence type="ECO:0000256" key="1">
    <source>
        <dbReference type="ARBA" id="ARBA00023136"/>
    </source>
</evidence>
<dbReference type="KEGG" id="pmai:CF386_02160"/>
<dbReference type="SUPFAM" id="SSF53822">
    <property type="entry name" value="Periplasmic binding protein-like I"/>
    <property type="match status" value="1"/>
</dbReference>
<dbReference type="PANTHER" id="PTHR38038:SF1">
    <property type="entry name" value="PENICILLIN-BINDING PROTEIN ACTIVATOR LPOA"/>
    <property type="match status" value="1"/>
</dbReference>
<dbReference type="Pfam" id="PF04348">
    <property type="entry name" value="LppC"/>
    <property type="match status" value="1"/>
</dbReference>
<dbReference type="InterPro" id="IPR028082">
    <property type="entry name" value="Peripla_BP_I"/>
</dbReference>
<dbReference type="PANTHER" id="PTHR38038">
    <property type="entry name" value="PENICILLIN-BINDING PROTEIN ACTIVATOR LPOA"/>
    <property type="match status" value="1"/>
</dbReference>
<gene>
    <name evidence="2" type="ORF">CF386_02160</name>
</gene>
<evidence type="ECO:0000313" key="3">
    <source>
        <dbReference type="Proteomes" id="UP000242175"/>
    </source>
</evidence>
<sequence length="538" mass="60339">MEKIMSIRMFNFFVLPFFVFLLFNLNGCSSNKVQQDVPKAVNLKSSSFYINQAKSLSGKKKNSTLLLASQAAIKEQNFKIASDALSQIDESNLSQNDKIVYYNQLSKVNFQNKNYIKSANNLASANSFIDDTSQKKKNWNKVLEILHYADIFSLTNSHNNVYQSDLSPWINLALIQKEYADNFEVLQTKINQWKVDNPSLLNVIPENINTISNYNDGGAQNILLYLPLSGKYSRQGQDILSGFKYKQSTSLNNTYQINTIDSNKIPVSQLPSIIQNQNIDVLVGPLQKDNVSKLVKSNSVSIPTILLNTSKEPKNNTSLCTFTLSPEKQAAQVAQKMFKENKFRPIVIVPDTNFGYRSAQAFKNSWLKVSNFSPIVLKIKGNNQIQSKLKALFKGKTNTPDSVFFIGNKSQLLLTKAYIELYLPAGINQPQIYSNSSTNILNSSQSELKDLQNVKFIDLSILMPGAKPSDYPVNNINDLRVSALGFDSFSLISAIQEMKLNPYIQINGATGKLSLGNDCNIETQYSWGQVRSGQIIKQ</sequence>
<evidence type="ECO:0008006" key="4">
    <source>
        <dbReference type="Google" id="ProtNLM"/>
    </source>
</evidence>
<protein>
    <recommendedName>
        <fullName evidence="4">LppC family lipoprotein</fullName>
    </recommendedName>
</protein>
<accession>A0A220VCM9</accession>
<keyword evidence="1" id="KW-0472">Membrane</keyword>
<dbReference type="InterPro" id="IPR007443">
    <property type="entry name" value="LpoA"/>
</dbReference>
<dbReference type="CDD" id="cd06339">
    <property type="entry name" value="PBP1_YraM_LppC_lipoprotein-like"/>
    <property type="match status" value="1"/>
</dbReference>
<dbReference type="EMBL" id="CP022355">
    <property type="protein sequence ID" value="ASK77932.1"/>
    <property type="molecule type" value="Genomic_DNA"/>
</dbReference>
<reference evidence="2 3" key="1">
    <citation type="journal article" date="2016" name="Int. J. Syst. Evol. Microbiol.">
        <title>Paraphotobacterium marinum gen. nov., sp. nov., a member of the family Vibrionaceae, isolated from surface seawater.</title>
        <authorList>
            <person name="Huang Z."/>
            <person name="Dong C."/>
            <person name="Shao Z."/>
        </authorList>
    </citation>
    <scope>NUCLEOTIDE SEQUENCE [LARGE SCALE GENOMIC DNA]</scope>
    <source>
        <strain evidence="2 3">NSCS20N07D</strain>
    </source>
</reference>
<proteinExistence type="predicted"/>
<dbReference type="Proteomes" id="UP000242175">
    <property type="component" value="Chromosome large"/>
</dbReference>
<dbReference type="GO" id="GO:0030234">
    <property type="term" value="F:enzyme regulator activity"/>
    <property type="evidence" value="ECO:0007669"/>
    <property type="project" value="TreeGrafter"/>
</dbReference>
<dbReference type="AlphaFoldDB" id="A0A220VCM9"/>